<feature type="compositionally biased region" description="Basic residues" evidence="1">
    <location>
        <begin position="22"/>
        <end position="34"/>
    </location>
</feature>
<name>K0S985_THAOC</name>
<sequence length="181" mass="20615">MSSEVDQVIKWHGALQEGRPRAGPRSRRIRKDRKIKGEQNEKGGCAILCLAGVLSAEVITAHRLESLFYFESDERKKARKPPRLCPHLSPRWLVPQQRAAPSRTEDECETERIVESVRESLRWTLDHGQSWMHRGGAGRPIPQPQKNHDHEEGPRADARGAIPRRRQVAIVPRGRVHAGEQ</sequence>
<evidence type="ECO:0000256" key="1">
    <source>
        <dbReference type="SAM" id="MobiDB-lite"/>
    </source>
</evidence>
<reference evidence="2 3" key="1">
    <citation type="journal article" date="2012" name="Genome Biol.">
        <title>Genome and low-iron response of an oceanic diatom adapted to chronic iron limitation.</title>
        <authorList>
            <person name="Lommer M."/>
            <person name="Specht M."/>
            <person name="Roy A.S."/>
            <person name="Kraemer L."/>
            <person name="Andreson R."/>
            <person name="Gutowska M.A."/>
            <person name="Wolf J."/>
            <person name="Bergner S.V."/>
            <person name="Schilhabel M.B."/>
            <person name="Klostermeier U.C."/>
            <person name="Beiko R.G."/>
            <person name="Rosenstiel P."/>
            <person name="Hippler M."/>
            <person name="Laroche J."/>
        </authorList>
    </citation>
    <scope>NUCLEOTIDE SEQUENCE [LARGE SCALE GENOMIC DNA]</scope>
    <source>
        <strain evidence="2 3">CCMP1005</strain>
    </source>
</reference>
<organism evidence="2 3">
    <name type="scientific">Thalassiosira oceanica</name>
    <name type="common">Marine diatom</name>
    <dbReference type="NCBI Taxonomy" id="159749"/>
    <lineage>
        <taxon>Eukaryota</taxon>
        <taxon>Sar</taxon>
        <taxon>Stramenopiles</taxon>
        <taxon>Ochrophyta</taxon>
        <taxon>Bacillariophyta</taxon>
        <taxon>Coscinodiscophyceae</taxon>
        <taxon>Thalassiosirophycidae</taxon>
        <taxon>Thalassiosirales</taxon>
        <taxon>Thalassiosiraceae</taxon>
        <taxon>Thalassiosira</taxon>
    </lineage>
</organism>
<proteinExistence type="predicted"/>
<protein>
    <submittedName>
        <fullName evidence="2">Uncharacterized protein</fullName>
    </submittedName>
</protein>
<evidence type="ECO:0000313" key="2">
    <source>
        <dbReference type="EMBL" id="EJK61850.1"/>
    </source>
</evidence>
<dbReference type="AlphaFoldDB" id="K0S985"/>
<evidence type="ECO:0000313" key="3">
    <source>
        <dbReference type="Proteomes" id="UP000266841"/>
    </source>
</evidence>
<dbReference type="EMBL" id="AGNL01019400">
    <property type="protein sequence ID" value="EJK61850.1"/>
    <property type="molecule type" value="Genomic_DNA"/>
</dbReference>
<comment type="caution">
    <text evidence="2">The sequence shown here is derived from an EMBL/GenBank/DDBJ whole genome shotgun (WGS) entry which is preliminary data.</text>
</comment>
<feature type="region of interest" description="Disordered" evidence="1">
    <location>
        <begin position="12"/>
        <end position="36"/>
    </location>
</feature>
<dbReference type="Proteomes" id="UP000266841">
    <property type="component" value="Unassembled WGS sequence"/>
</dbReference>
<feature type="compositionally biased region" description="Basic and acidic residues" evidence="1">
    <location>
        <begin position="146"/>
        <end position="158"/>
    </location>
</feature>
<accession>K0S985</accession>
<keyword evidence="3" id="KW-1185">Reference proteome</keyword>
<gene>
    <name evidence="2" type="ORF">THAOC_17583</name>
</gene>
<feature type="region of interest" description="Disordered" evidence="1">
    <location>
        <begin position="132"/>
        <end position="181"/>
    </location>
</feature>